<dbReference type="OrthoDB" id="2503993at2759"/>
<evidence type="ECO:0000256" key="1">
    <source>
        <dbReference type="ARBA" id="ARBA00022443"/>
    </source>
</evidence>
<protein>
    <recommendedName>
        <fullName evidence="5">SH3 domain-containing protein</fullName>
    </recommendedName>
</protein>
<dbReference type="InterPro" id="IPR011043">
    <property type="entry name" value="Gal_Oxase/kelch_b-propeller"/>
</dbReference>
<name>S8E974_FOMSC</name>
<dbReference type="InterPro" id="IPR024982">
    <property type="entry name" value="Rax2-like_C"/>
</dbReference>
<feature type="region of interest" description="Disordered" evidence="3">
    <location>
        <begin position="1278"/>
        <end position="1302"/>
    </location>
</feature>
<dbReference type="STRING" id="743788.S8E974"/>
<dbReference type="eggNOG" id="ENOG502QQZD">
    <property type="taxonomic scope" value="Eukaryota"/>
</dbReference>
<dbReference type="InterPro" id="IPR001452">
    <property type="entry name" value="SH3_domain"/>
</dbReference>
<reference evidence="6 7" key="1">
    <citation type="journal article" date="2012" name="Science">
        <title>The Paleozoic origin of enzymatic lignin decomposition reconstructed from 31 fungal genomes.</title>
        <authorList>
            <person name="Floudas D."/>
            <person name="Binder M."/>
            <person name="Riley R."/>
            <person name="Barry K."/>
            <person name="Blanchette R.A."/>
            <person name="Henrissat B."/>
            <person name="Martinez A.T."/>
            <person name="Otillar R."/>
            <person name="Spatafora J.W."/>
            <person name="Yadav J.S."/>
            <person name="Aerts A."/>
            <person name="Benoit I."/>
            <person name="Boyd A."/>
            <person name="Carlson A."/>
            <person name="Copeland A."/>
            <person name="Coutinho P.M."/>
            <person name="de Vries R.P."/>
            <person name="Ferreira P."/>
            <person name="Findley K."/>
            <person name="Foster B."/>
            <person name="Gaskell J."/>
            <person name="Glotzer D."/>
            <person name="Gorecki P."/>
            <person name="Heitman J."/>
            <person name="Hesse C."/>
            <person name="Hori C."/>
            <person name="Igarashi K."/>
            <person name="Jurgens J.A."/>
            <person name="Kallen N."/>
            <person name="Kersten P."/>
            <person name="Kohler A."/>
            <person name="Kuees U."/>
            <person name="Kumar T.K.A."/>
            <person name="Kuo A."/>
            <person name="LaButti K."/>
            <person name="Larrondo L.F."/>
            <person name="Lindquist E."/>
            <person name="Ling A."/>
            <person name="Lombard V."/>
            <person name="Lucas S."/>
            <person name="Lundell T."/>
            <person name="Martin R."/>
            <person name="McLaughlin D.J."/>
            <person name="Morgenstern I."/>
            <person name="Morin E."/>
            <person name="Murat C."/>
            <person name="Nagy L.G."/>
            <person name="Nolan M."/>
            <person name="Ohm R.A."/>
            <person name="Patyshakuliyeva A."/>
            <person name="Rokas A."/>
            <person name="Ruiz-Duenas F.J."/>
            <person name="Sabat G."/>
            <person name="Salamov A."/>
            <person name="Samejima M."/>
            <person name="Schmutz J."/>
            <person name="Slot J.C."/>
            <person name="St John F."/>
            <person name="Stenlid J."/>
            <person name="Sun H."/>
            <person name="Sun S."/>
            <person name="Syed K."/>
            <person name="Tsang A."/>
            <person name="Wiebenga A."/>
            <person name="Young D."/>
            <person name="Pisabarro A."/>
            <person name="Eastwood D.C."/>
            <person name="Martin F."/>
            <person name="Cullen D."/>
            <person name="Grigoriev I.V."/>
            <person name="Hibbett D.S."/>
        </authorList>
    </citation>
    <scope>NUCLEOTIDE SEQUENCE</scope>
    <source>
        <strain evidence="7">FP-58527</strain>
    </source>
</reference>
<dbReference type="InterPro" id="IPR048265">
    <property type="entry name" value="Rax2-like_third"/>
</dbReference>
<dbReference type="GO" id="GO:1902929">
    <property type="term" value="C:plasma membrane of growing cell tip"/>
    <property type="evidence" value="ECO:0007669"/>
    <property type="project" value="TreeGrafter"/>
</dbReference>
<feature type="domain" description="SH3" evidence="5">
    <location>
        <begin position="1326"/>
        <end position="1383"/>
    </location>
</feature>
<dbReference type="PANTHER" id="PTHR31778">
    <property type="entry name" value="BUD SITE SELECTION PROTEIN RAX2"/>
    <property type="match status" value="1"/>
</dbReference>
<evidence type="ECO:0000313" key="6">
    <source>
        <dbReference type="EMBL" id="EPS99868.1"/>
    </source>
</evidence>
<feature type="transmembrane region" description="Helical" evidence="4">
    <location>
        <begin position="1204"/>
        <end position="1236"/>
    </location>
</feature>
<dbReference type="PANTHER" id="PTHR31778:SF2">
    <property type="entry name" value="BUD SITE SELECTION PROTEIN RAX2"/>
    <property type="match status" value="1"/>
</dbReference>
<evidence type="ECO:0000256" key="2">
    <source>
        <dbReference type="PROSITE-ProRule" id="PRU00192"/>
    </source>
</evidence>
<keyword evidence="7" id="KW-1185">Reference proteome</keyword>
<accession>S8E974</accession>
<keyword evidence="4" id="KW-0812">Transmembrane</keyword>
<evidence type="ECO:0000259" key="5">
    <source>
        <dbReference type="PROSITE" id="PS50002"/>
    </source>
</evidence>
<evidence type="ECO:0000313" key="7">
    <source>
        <dbReference type="Proteomes" id="UP000015241"/>
    </source>
</evidence>
<dbReference type="Pfam" id="PF20842">
    <property type="entry name" value="Rax2_2"/>
    <property type="match status" value="1"/>
</dbReference>
<dbReference type="FunCoup" id="S8E974">
    <property type="interactions" value="6"/>
</dbReference>
<dbReference type="Pfam" id="PF00018">
    <property type="entry name" value="SH3_1"/>
    <property type="match status" value="1"/>
</dbReference>
<dbReference type="InterPro" id="IPR036028">
    <property type="entry name" value="SH3-like_dom_sf"/>
</dbReference>
<dbReference type="Pfam" id="PF12768">
    <property type="entry name" value="Rax2"/>
    <property type="match status" value="2"/>
</dbReference>
<sequence length="1383" mass="141531">MGTVALTGAFAGLGISANNSVATSFDPTTATLLSRSSDGDLTPVGSTDHGGSILAGCALGNVFYLAGNFSSINGTSASYIASYTASSDSIASLGSGGPDGLVHALYCDQSNNNVWVGGQFSSPGKSVAVWNTKSSQWSSPPFGGLSGEVLDITTNSSASSLLFAGSFSVAYGNATLNNTNNPNVPYSPGASPFSSSLVPISLQNAQIVAQPASSESGFDDIDNILCPAGADGSGNTWLAADGQTAVITARTFSAMSTRGVRLGNTFVDGRSTTGFTLTTIPDNTVQTLSYVDPSTGQNQTCTNPCPLLANSSILYQDFLFSDTLTVTGFQLQLTEWQGAGAGLHIMQLLSSGAYASAVSSNDTQSCFAPGPSTVTFTGNWNEKQATTNVPGTLQTVLVSDVAVGTSASSGPSVTWMPYVSASGTYDVYMVVPGCNDFQDCPLRTSVAVTVFPGGGLQPSVTTIPQTNANDQSTLIYSGPVVPSSLNFQMTIELTLADSPYGSGQNGQYELVAGTVNLVLTSANITANGTSSGNGTSSAGANSFGIFEWPLSSSSASSTISAQVSVPTASETSLDRVGVDLLSALGGATSLSAKAPAVSAVVQHPSGALFIGGSFSLTSGSASGASNIVVYKNGQLSTLAKDGLNGPVTSLALDGDTLFVGGTFTDTQSASNSALAGVAAYSVGSNAWEALSGGLNGGVTSVDYVGGKLLVTGNFTEVKTSGSSDTVDQASGFVAWDVANSTWINTGGYLVGSMTFVGNGTSSSGGQFVAGNVQASLQVGSTGMVLVQNGADGQPELSPLGIQLTDNVSATGSTSSLSRRRYSHVHRSMWLPRVDVFKHMFNKRVVSDAATLPALPPAPASPAPAVFAGAFWANSSAKNEEMIVIGGNFTYTSGGSTYANIAVYDNSSDTLTPLRGNQVNGTVRTLLVQGDKLFIGGEFTLQGTNANGFAIYDLAEGTWDMSGVPALSGASVLVRSITASPSQTDVIVVAGSFAQAGSTACRAICAYNYASEQWSPLGNGIQGDVAAVTYTESKEDVIVAAGSIALADSTVANVAKYSISNSTWTAVGDASTLPGPVTAVAVNDLNSSSIFAAGRSSDNSSAFLYFWDGQSWSSVGSSLDSATDVTQLMMVPLQNTHDANALIQSDRVLMLSGALTDSAFGNASAALFDGQSFIPYVVTASASGTAGVLYGLIHSFTTFSFTQKHFLATGIVILISIAIAAGVVFLLALLGILWTLFTRRDEKIKLDGGVVDDDDDSSHRPSSLLEHINAATRATVLGDSAFGPTPEKEPPSAGAATEHDPFQPDLDNYMRAETPSDAIVGTMGGEEMSRPAHARYSFDGGGEGELPLSAGQEIEVLDDGDAAWWYARDVRSGREGVVPAAYIY</sequence>
<dbReference type="PROSITE" id="PS50002">
    <property type="entry name" value="SH3"/>
    <property type="match status" value="1"/>
</dbReference>
<dbReference type="InParanoid" id="S8E974"/>
<dbReference type="SUPFAM" id="SSF50044">
    <property type="entry name" value="SH3-domain"/>
    <property type="match status" value="1"/>
</dbReference>
<dbReference type="Pfam" id="PF20843">
    <property type="entry name" value="Rax2_3"/>
    <property type="match status" value="1"/>
</dbReference>
<organism evidence="6 7">
    <name type="scientific">Fomitopsis schrenkii</name>
    <name type="common">Brown rot fungus</name>
    <dbReference type="NCBI Taxonomy" id="2126942"/>
    <lineage>
        <taxon>Eukaryota</taxon>
        <taxon>Fungi</taxon>
        <taxon>Dikarya</taxon>
        <taxon>Basidiomycota</taxon>
        <taxon>Agaricomycotina</taxon>
        <taxon>Agaricomycetes</taxon>
        <taxon>Polyporales</taxon>
        <taxon>Fomitopsis</taxon>
    </lineage>
</organism>
<keyword evidence="4" id="KW-1133">Transmembrane helix</keyword>
<dbReference type="Proteomes" id="UP000015241">
    <property type="component" value="Unassembled WGS sequence"/>
</dbReference>
<dbReference type="SMART" id="SM00326">
    <property type="entry name" value="SH3"/>
    <property type="match status" value="1"/>
</dbReference>
<evidence type="ECO:0000256" key="4">
    <source>
        <dbReference type="SAM" id="Phobius"/>
    </source>
</evidence>
<gene>
    <name evidence="6" type="ORF">FOMPIDRAFT_126412</name>
</gene>
<feature type="transmembrane region" description="Helical" evidence="4">
    <location>
        <begin position="1172"/>
        <end position="1192"/>
    </location>
</feature>
<dbReference type="InterPro" id="IPR048266">
    <property type="entry name" value="Rax2-like_second"/>
</dbReference>
<evidence type="ECO:0000256" key="3">
    <source>
        <dbReference type="SAM" id="MobiDB-lite"/>
    </source>
</evidence>
<dbReference type="Gene3D" id="2.30.30.40">
    <property type="entry name" value="SH3 Domains"/>
    <property type="match status" value="1"/>
</dbReference>
<keyword evidence="4" id="KW-0472">Membrane</keyword>
<keyword evidence="1 2" id="KW-0728">SH3 domain</keyword>
<dbReference type="CDD" id="cd00174">
    <property type="entry name" value="SH3"/>
    <property type="match status" value="1"/>
</dbReference>
<dbReference type="HOGENOM" id="CLU_005863_1_0_1"/>
<proteinExistence type="predicted"/>
<dbReference type="EMBL" id="KE504153">
    <property type="protein sequence ID" value="EPS99868.1"/>
    <property type="molecule type" value="Genomic_DNA"/>
</dbReference>
<dbReference type="SUPFAM" id="SSF50965">
    <property type="entry name" value="Galactose oxidase, central domain"/>
    <property type="match status" value="2"/>
</dbReference>